<protein>
    <submittedName>
        <fullName evidence="1">Uncharacterized protein</fullName>
    </submittedName>
</protein>
<organism evidence="1 2">
    <name type="scientific">Anaplasma phagocytophilum str. ApWI1</name>
    <dbReference type="NCBI Taxonomy" id="1359155"/>
    <lineage>
        <taxon>Bacteria</taxon>
        <taxon>Pseudomonadati</taxon>
        <taxon>Pseudomonadota</taxon>
        <taxon>Alphaproteobacteria</taxon>
        <taxon>Rickettsiales</taxon>
        <taxon>Anaplasmataceae</taxon>
        <taxon>Anaplasma</taxon>
        <taxon>phagocytophilum group</taxon>
    </lineage>
</organism>
<gene>
    <name evidence="1" type="ORF">APHWI1_1124</name>
</gene>
<dbReference type="EMBL" id="LAOF01000001">
    <property type="protein sequence ID" value="KJV84290.1"/>
    <property type="molecule type" value="Genomic_DNA"/>
</dbReference>
<evidence type="ECO:0000313" key="1">
    <source>
        <dbReference type="EMBL" id="KJV84290.1"/>
    </source>
</evidence>
<dbReference type="Proteomes" id="UP000033622">
    <property type="component" value="Unassembled WGS sequence"/>
</dbReference>
<sequence>MKMSITISSNTGSLMRLLHAHVVGTKLSNLKTMGSNLAVI</sequence>
<comment type="caution">
    <text evidence="1">The sequence shown here is derived from an EMBL/GenBank/DDBJ whole genome shotgun (WGS) entry which is preliminary data.</text>
</comment>
<dbReference type="PATRIC" id="fig|1359155.3.peg.1137"/>
<reference evidence="1 2" key="1">
    <citation type="submission" date="2015-01" db="EMBL/GenBank/DDBJ databases">
        <title>Genome Sequencing of Rickettsiales.</title>
        <authorList>
            <person name="Daugherty S.C."/>
            <person name="Su Q."/>
            <person name="Abolude K."/>
            <person name="Beier-Sexton M."/>
            <person name="Carlyon J.A."/>
            <person name="Carter R."/>
            <person name="Day N.P."/>
            <person name="Dumler S.J."/>
            <person name="Dyachenko V."/>
            <person name="Godinez A."/>
            <person name="Kurtti T.J."/>
            <person name="Lichay M."/>
            <person name="Mullins K.E."/>
            <person name="Ott S."/>
            <person name="Pappas-Brown V."/>
            <person name="Paris D.H."/>
            <person name="Patel P."/>
            <person name="Richards A.L."/>
            <person name="Sadzewicz L."/>
            <person name="Sears K."/>
            <person name="Seidman D."/>
            <person name="Sengamalay N."/>
            <person name="Stenos J."/>
            <person name="Tallon L.J."/>
            <person name="Vincent G."/>
            <person name="Fraser C.M."/>
            <person name="Munderloh U."/>
            <person name="Dunning-Hotopp J.C."/>
        </authorList>
    </citation>
    <scope>NUCLEOTIDE SEQUENCE [LARGE SCALE GENOMIC DNA]</scope>
    <source>
        <strain evidence="1 2">ApWI1</strain>
    </source>
</reference>
<accession>A0A0F3PV96</accession>
<proteinExistence type="predicted"/>
<dbReference type="AlphaFoldDB" id="A0A0F3PV96"/>
<evidence type="ECO:0000313" key="2">
    <source>
        <dbReference type="Proteomes" id="UP000033622"/>
    </source>
</evidence>
<name>A0A0F3PV96_ANAPH</name>